<feature type="transmembrane region" description="Helical" evidence="1">
    <location>
        <begin position="12"/>
        <end position="32"/>
    </location>
</feature>
<name>A0AA86QXI0_9EUKA</name>
<evidence type="ECO:0000256" key="1">
    <source>
        <dbReference type="SAM" id="Phobius"/>
    </source>
</evidence>
<dbReference type="EMBL" id="CATOUU010001174">
    <property type="protein sequence ID" value="CAI9976647.1"/>
    <property type="molecule type" value="Genomic_DNA"/>
</dbReference>
<dbReference type="Proteomes" id="UP001642409">
    <property type="component" value="Unassembled WGS sequence"/>
</dbReference>
<keyword evidence="1" id="KW-0472">Membrane</keyword>
<keyword evidence="6" id="KW-1185">Reference proteome</keyword>
<dbReference type="EMBL" id="CATOUU010000939">
    <property type="protein sequence ID" value="CAI9961339.1"/>
    <property type="molecule type" value="Genomic_DNA"/>
</dbReference>
<reference evidence="4 6" key="2">
    <citation type="submission" date="2024-07" db="EMBL/GenBank/DDBJ databases">
        <authorList>
            <person name="Akdeniz Z."/>
        </authorList>
    </citation>
    <scope>NUCLEOTIDE SEQUENCE [LARGE SCALE GENOMIC DNA]</scope>
</reference>
<proteinExistence type="predicted"/>
<keyword evidence="1" id="KW-0812">Transmembrane</keyword>
<evidence type="ECO:0000313" key="4">
    <source>
        <dbReference type="EMBL" id="CAL5982962.1"/>
    </source>
</evidence>
<keyword evidence="1" id="KW-1133">Transmembrane helix</keyword>
<reference evidence="2" key="1">
    <citation type="submission" date="2023-06" db="EMBL/GenBank/DDBJ databases">
        <authorList>
            <person name="Kurt Z."/>
        </authorList>
    </citation>
    <scope>NUCLEOTIDE SEQUENCE</scope>
</reference>
<dbReference type="EMBL" id="CAXDID020000342">
    <property type="protein sequence ID" value="CAL6079809.1"/>
    <property type="molecule type" value="Genomic_DNA"/>
</dbReference>
<evidence type="ECO:0000313" key="3">
    <source>
        <dbReference type="EMBL" id="CAI9976647.1"/>
    </source>
</evidence>
<dbReference type="AlphaFoldDB" id="A0AA86QXI0"/>
<evidence type="ECO:0000313" key="2">
    <source>
        <dbReference type="EMBL" id="CAI9961339.1"/>
    </source>
</evidence>
<protein>
    <submittedName>
        <fullName evidence="4">Hypothetical_protein</fullName>
    </submittedName>
</protein>
<organism evidence="2">
    <name type="scientific">Hexamita inflata</name>
    <dbReference type="NCBI Taxonomy" id="28002"/>
    <lineage>
        <taxon>Eukaryota</taxon>
        <taxon>Metamonada</taxon>
        <taxon>Diplomonadida</taxon>
        <taxon>Hexamitidae</taxon>
        <taxon>Hexamitinae</taxon>
        <taxon>Hexamita</taxon>
    </lineage>
</organism>
<comment type="caution">
    <text evidence="2">The sequence shown here is derived from an EMBL/GenBank/DDBJ whole genome shotgun (WGS) entry which is preliminary data.</text>
</comment>
<gene>
    <name evidence="2" type="ORF">HINF_LOCUS48984</name>
    <name evidence="5" type="ORF">HINF_LOCUS59564</name>
    <name evidence="3" type="ORF">HINF_LOCUS64292</name>
    <name evidence="4" type="ORF">HINF_LOCUS7392</name>
</gene>
<accession>A0AA86QXI0</accession>
<evidence type="ECO:0000313" key="6">
    <source>
        <dbReference type="Proteomes" id="UP001642409"/>
    </source>
</evidence>
<sequence length="129" mass="14497">MTKKVRSVQHLSFVVLLMVFFIVNVLLVDTAIKESYIDLLSQTSRHGGDQCRLVTRTSKICKKQYIVLIFDNSRKFQGSISSPAIQSINQGTFAIIQVTHIQTNMDPHERQIMALDETTAKPPASKCST</sequence>
<dbReference type="EMBL" id="CAXDID020000015">
    <property type="protein sequence ID" value="CAL5982962.1"/>
    <property type="molecule type" value="Genomic_DNA"/>
</dbReference>
<evidence type="ECO:0000313" key="5">
    <source>
        <dbReference type="EMBL" id="CAL6079809.1"/>
    </source>
</evidence>